<dbReference type="EMBL" id="VKGC01000020">
    <property type="protein sequence ID" value="TSA81414.1"/>
    <property type="molecule type" value="Genomic_DNA"/>
</dbReference>
<evidence type="ECO:0000256" key="1">
    <source>
        <dbReference type="SAM" id="MobiDB-lite"/>
    </source>
</evidence>
<feature type="compositionally biased region" description="Low complexity" evidence="1">
    <location>
        <begin position="872"/>
        <end position="884"/>
    </location>
</feature>
<dbReference type="Proteomes" id="UP000319322">
    <property type="component" value="Unassembled WGS sequence"/>
</dbReference>
<reference evidence="2 3" key="3">
    <citation type="submission" date="2019-07" db="EMBL/GenBank/DDBJ databases">
        <authorList>
            <person name="Papic B."/>
        </authorList>
    </citation>
    <scope>NUCLEOTIDE SEQUENCE [LARGE SCALE GENOMIC DNA]</scope>
    <source>
        <strain evidence="2 3">L8b</strain>
    </source>
</reference>
<sequence length="935" mass="100982">MRILLVNQNKMVDKLFENIAKKLGLELVIQEHVGEILPKLQEDADCFFFADDTAVGQEEYEQLKPHLEGLKLSGFLHRKDVPTFGAFTHYITKPFLPTDVLHTLEAELGTPPSTPPTQQPSTAEDATSFDMDLAFKDIDSSLKQLEDLLDTDKTPEAPTDQQTPPPQEAPSTEQPQPEPTLQATSEPESEPGMAFSIEDLLPVESDHDEVAMEDSEPTSPPAEPSDSTVTHANAMHADMLQDLVQEDSPKAQDLMDSTEENLGDLMHAVVDGSEQNNAPSKPTEPAQSTPPLEGEPPTSPLEPQGVEPTLVAESEVALEESEVGAQTHIETATTELPAPTAELEENDPNAQEVPTDLQELTQTHLAESVHADALSEEDAVEQPAPVSEDVGGVKPTESLELESEMPSELSGSLESVESDEEHSLKETEGTPTPPTPVEPQGDLEVLESGAESAEPALPQETEELTHTEPNTKAQEPNQADPTAHGDFMPTDSQESTAETLSGMGTPETEELAPSQEMEGDSLETPNLEDSMEAMNAEPALPTESLELEADMLLEPEVLQDTPESVVASIEPMENTSTLAEQEPLTPTPLESQELPTQLESSAELAESALLGTEGLEPVLETGELETEGAEARAVESEVAPEQEVSEPGLETEEQHPQLESVGELAPSQEMEGDSLETPNLEDSMEAMNAEPALPTESLELEADMLLEPEVLQDTPESVVASIEPMENTSTLAEQEPLTPTPLESQELPTQLESSAELAESALLGTEGLEPVLETGELETEGAEARAVESEVAPEQEVSEPGLETEEQHLNLEDAEELAQQDMPDSVPAPTHPKTPEPQTIEHIEDIPTAVMTSVMDGSYEESLKAQEGAKEPFPQQPEQQPTPQALLTQEAPTQPSVPATITLNTLDLQTLLKDLPIDPKILENKVLRIQLVDKE</sequence>
<feature type="compositionally biased region" description="Polar residues" evidence="1">
    <location>
        <begin position="467"/>
        <end position="480"/>
    </location>
</feature>
<organism evidence="2 3">
    <name type="scientific">Helicobacter mehlei</name>
    <dbReference type="NCBI Taxonomy" id="2316080"/>
    <lineage>
        <taxon>Bacteria</taxon>
        <taxon>Pseudomonadati</taxon>
        <taxon>Campylobacterota</taxon>
        <taxon>Epsilonproteobacteria</taxon>
        <taxon>Campylobacterales</taxon>
        <taxon>Helicobacteraceae</taxon>
        <taxon>Helicobacter</taxon>
    </lineage>
</organism>
<feature type="region of interest" description="Disordered" evidence="1">
    <location>
        <begin position="773"/>
        <end position="842"/>
    </location>
</feature>
<gene>
    <name evidence="2" type="ORF">FNE76_06650</name>
</gene>
<dbReference type="AlphaFoldDB" id="A0A553UMH8"/>
<feature type="compositionally biased region" description="Polar residues" evidence="1">
    <location>
        <begin position="273"/>
        <end position="290"/>
    </location>
</feature>
<feature type="region of interest" description="Disordered" evidence="1">
    <location>
        <begin position="855"/>
        <end position="895"/>
    </location>
</feature>
<reference evidence="3" key="2">
    <citation type="submission" date="2019-07" db="EMBL/GenBank/DDBJ databases">
        <title>Helicobacter labacensis sp. nov., Helicobacter mehlei sp. nov. and Helicobacter vulpis sp. nov., isolated from gastric mucosa of red fox (Vulpis vulpis).</title>
        <authorList>
            <person name="Papic B."/>
        </authorList>
    </citation>
    <scope>NUCLEOTIDE SEQUENCE [LARGE SCALE GENOMIC DNA]</scope>
    <source>
        <strain evidence="3">L8b</strain>
    </source>
</reference>
<reference evidence="2 3" key="1">
    <citation type="submission" date="2019-07" db="EMBL/GenBank/DDBJ databases">
        <title>Helicobacter labacensis sp. nov., Helicobacter mehlei sp. nov. and Helicobacter vulpis sp. nov., isolated from gastric mucosa of red fox (Vulpis vulpis).</title>
        <authorList>
            <person name="Kusar D."/>
            <person name="Gruntar I."/>
            <person name="Pate M."/>
            <person name="Zajc U."/>
            <person name="Ocepek M."/>
        </authorList>
    </citation>
    <scope>NUCLEOTIDE SEQUENCE [LARGE SCALE GENOMIC DNA]</scope>
    <source>
        <strain evidence="2 3">L8b</strain>
    </source>
</reference>
<feature type="compositionally biased region" description="Polar residues" evidence="1">
    <location>
        <begin position="741"/>
        <end position="750"/>
    </location>
</feature>
<feature type="compositionally biased region" description="Low complexity" evidence="1">
    <location>
        <begin position="406"/>
        <end position="415"/>
    </location>
</feature>
<feature type="region of interest" description="Disordered" evidence="1">
    <location>
        <begin position="152"/>
        <end position="550"/>
    </location>
</feature>
<evidence type="ECO:0008006" key="4">
    <source>
        <dbReference type="Google" id="ProtNLM"/>
    </source>
</evidence>
<feature type="compositionally biased region" description="Low complexity" evidence="1">
    <location>
        <begin position="598"/>
        <end position="621"/>
    </location>
</feature>
<accession>A0A553UMH8</accession>
<feature type="compositionally biased region" description="Low complexity" evidence="1">
    <location>
        <begin position="330"/>
        <end position="341"/>
    </location>
</feature>
<comment type="caution">
    <text evidence="2">The sequence shown here is derived from an EMBL/GenBank/DDBJ whole genome shotgun (WGS) entry which is preliminary data.</text>
</comment>
<feature type="compositionally biased region" description="Polar residues" evidence="1">
    <location>
        <begin position="588"/>
        <end position="597"/>
    </location>
</feature>
<feature type="region of interest" description="Disordered" evidence="1">
    <location>
        <begin position="569"/>
        <end position="696"/>
    </location>
</feature>
<name>A0A553UMH8_9HELI</name>
<dbReference type="RefSeq" id="WP_143928445.1">
    <property type="nucleotide sequence ID" value="NZ_VKGC01000020.1"/>
</dbReference>
<feature type="region of interest" description="Disordered" evidence="1">
    <location>
        <begin position="106"/>
        <end position="125"/>
    </location>
</feature>
<evidence type="ECO:0000313" key="2">
    <source>
        <dbReference type="EMBL" id="TSA81414.1"/>
    </source>
</evidence>
<feature type="compositionally biased region" description="Basic and acidic residues" evidence="1">
    <location>
        <begin position="861"/>
        <end position="870"/>
    </location>
</feature>
<keyword evidence="3" id="KW-1185">Reference proteome</keyword>
<protein>
    <recommendedName>
        <fullName evidence="4">Poly E-rich protein</fullName>
    </recommendedName>
</protein>
<evidence type="ECO:0000313" key="3">
    <source>
        <dbReference type="Proteomes" id="UP000319322"/>
    </source>
</evidence>
<proteinExistence type="predicted"/>
<feature type="region of interest" description="Disordered" evidence="1">
    <location>
        <begin position="723"/>
        <end position="754"/>
    </location>
</feature>
<feature type="compositionally biased region" description="Polar residues" evidence="1">
    <location>
        <begin position="169"/>
        <end position="186"/>
    </location>
</feature>
<feature type="compositionally biased region" description="Polar residues" evidence="1">
    <location>
        <begin position="490"/>
        <end position="499"/>
    </location>
</feature>
<feature type="compositionally biased region" description="Polar residues" evidence="1">
    <location>
        <begin position="885"/>
        <end position="895"/>
    </location>
</feature>